<dbReference type="Proteomes" id="UP001219037">
    <property type="component" value="Chromosome"/>
</dbReference>
<feature type="region of interest" description="Disordered" evidence="1">
    <location>
        <begin position="68"/>
        <end position="93"/>
    </location>
</feature>
<proteinExistence type="predicted"/>
<dbReference type="RefSeq" id="WP_278157775.1">
    <property type="nucleotide sequence ID" value="NZ_CP121252.1"/>
</dbReference>
<evidence type="ECO:0000313" key="3">
    <source>
        <dbReference type="EMBL" id="WFP16677.1"/>
    </source>
</evidence>
<feature type="domain" description="DUF6457" evidence="2">
    <location>
        <begin position="10"/>
        <end position="109"/>
    </location>
</feature>
<gene>
    <name evidence="3" type="ORF">P8192_00690</name>
</gene>
<accession>A0ABY8H7U1</accession>
<name>A0ABY8H7U1_9MICC</name>
<evidence type="ECO:0000259" key="2">
    <source>
        <dbReference type="Pfam" id="PF20058"/>
    </source>
</evidence>
<dbReference type="Pfam" id="PF20058">
    <property type="entry name" value="DUF6457"/>
    <property type="match status" value="1"/>
</dbReference>
<dbReference type="EMBL" id="CP121252">
    <property type="protein sequence ID" value="WFP16677.1"/>
    <property type="molecule type" value="Genomic_DNA"/>
</dbReference>
<protein>
    <submittedName>
        <fullName evidence="3">DUF6457 domain-containing protein</fullName>
    </submittedName>
</protein>
<organism evidence="3 4">
    <name type="scientific">Citricoccus muralis</name>
    <dbReference type="NCBI Taxonomy" id="169134"/>
    <lineage>
        <taxon>Bacteria</taxon>
        <taxon>Bacillati</taxon>
        <taxon>Actinomycetota</taxon>
        <taxon>Actinomycetes</taxon>
        <taxon>Micrococcales</taxon>
        <taxon>Micrococcaceae</taxon>
        <taxon>Citricoccus</taxon>
    </lineage>
</organism>
<evidence type="ECO:0000256" key="1">
    <source>
        <dbReference type="SAM" id="MobiDB-lite"/>
    </source>
</evidence>
<keyword evidence="4" id="KW-1185">Reference proteome</keyword>
<sequence length="115" mass="11898">MSASNSKHLPPSALNDWLAEVAPELGLDPEVVPIGKVLDIARDVAHGVARPAAPLTTFLVGLALGQAQAGSGTGTDDASAHDDESDPGLAPDFDELQARVTALAERWEYQGPSDS</sequence>
<dbReference type="InterPro" id="IPR045598">
    <property type="entry name" value="DUF6457"/>
</dbReference>
<reference evidence="3 4" key="1">
    <citation type="submission" date="2023-04" db="EMBL/GenBank/DDBJ databases">
        <title>Funneling lignin-derived compounds into biodiesel using alkali-halophilic Citricoccus sp. P2.</title>
        <authorList>
            <person name="Luo C.-B."/>
        </authorList>
    </citation>
    <scope>NUCLEOTIDE SEQUENCE [LARGE SCALE GENOMIC DNA]</scope>
    <source>
        <strain evidence="3 4">P2</strain>
    </source>
</reference>
<evidence type="ECO:0000313" key="4">
    <source>
        <dbReference type="Proteomes" id="UP001219037"/>
    </source>
</evidence>